<protein>
    <submittedName>
        <fullName evidence="1">Type IV secretion system protein VirB1</fullName>
    </submittedName>
</protein>
<dbReference type="Proteomes" id="UP000199205">
    <property type="component" value="Unassembled WGS sequence"/>
</dbReference>
<dbReference type="EMBL" id="FMAF01000021">
    <property type="protein sequence ID" value="SCB45549.1"/>
    <property type="molecule type" value="Genomic_DNA"/>
</dbReference>
<organism evidence="1 2">
    <name type="scientific">Rhizobium lusitanum</name>
    <dbReference type="NCBI Taxonomy" id="293958"/>
    <lineage>
        <taxon>Bacteria</taxon>
        <taxon>Pseudomonadati</taxon>
        <taxon>Pseudomonadota</taxon>
        <taxon>Alphaproteobacteria</taxon>
        <taxon>Hyphomicrobiales</taxon>
        <taxon>Rhizobiaceae</taxon>
        <taxon>Rhizobium/Agrobacterium group</taxon>
        <taxon>Rhizobium</taxon>
    </lineage>
</organism>
<name>A0A1C3WZY4_9HYPH</name>
<dbReference type="AlphaFoldDB" id="A0A1C3WZY4"/>
<reference evidence="1 2" key="1">
    <citation type="submission" date="2016-08" db="EMBL/GenBank/DDBJ databases">
        <authorList>
            <person name="Seilhamer J.J."/>
        </authorList>
    </citation>
    <scope>NUCLEOTIDE SEQUENCE [LARGE SCALE GENOMIC DNA]</scope>
    <source>
        <strain evidence="1 2">P1-7</strain>
    </source>
</reference>
<dbReference type="OrthoDB" id="8277605at2"/>
<evidence type="ECO:0000313" key="1">
    <source>
        <dbReference type="EMBL" id="SCB45549.1"/>
    </source>
</evidence>
<dbReference type="CDD" id="cd16892">
    <property type="entry name" value="LT_VirB1-like"/>
    <property type="match status" value="1"/>
</dbReference>
<sequence>MTIAFTDLAETCAPAVAMETLAAVVSLESNFQPFNIRINSGLPLERQPKSKAEAIETAATLVAEHQDIQLGLGGVGIEELRKLNLTISDAFDPCLNLKATATLLDGYYRLAVRAGAASGQAERVMLQSYYGRSDPSVGKMVRYDEQIRHEAKRLSARLASLAIGQGPHRPDGVDAKAIATPSVAKAEASQQPVARAPFWDVFNAARRSSALVFQNDQPEQPE</sequence>
<proteinExistence type="predicted"/>
<gene>
    <name evidence="1" type="ORF">GA0061101_12157</name>
</gene>
<accession>A0A1C3WZY4</accession>
<evidence type="ECO:0000313" key="2">
    <source>
        <dbReference type="Proteomes" id="UP000199205"/>
    </source>
</evidence>
<dbReference type="RefSeq" id="WP_092576110.1">
    <property type="nucleotide sequence ID" value="NZ_FMAF01000021.1"/>
</dbReference>